<gene>
    <name evidence="1" type="ORF">TKK_016237</name>
</gene>
<proteinExistence type="predicted"/>
<sequence>MLIKLQNTIGIIMSPKHCDISSLQQLLTSTRPPQHCGLARPQLVRPERFAGAQDSEHRRRRRHRCHLPSLSPFERAMLRVVLLYACAAASNEYVHASLHDVSRPSPRLLFARLSAYIVFCAATRML</sequence>
<evidence type="ECO:0000313" key="2">
    <source>
        <dbReference type="Proteomes" id="UP001627154"/>
    </source>
</evidence>
<accession>A0ABD2W7L7</accession>
<keyword evidence="2" id="KW-1185">Reference proteome</keyword>
<name>A0ABD2W7L7_9HYME</name>
<dbReference type="AlphaFoldDB" id="A0ABD2W7L7"/>
<dbReference type="EMBL" id="JBJJXI010000128">
    <property type="protein sequence ID" value="KAL3388816.1"/>
    <property type="molecule type" value="Genomic_DNA"/>
</dbReference>
<dbReference type="Proteomes" id="UP001627154">
    <property type="component" value="Unassembled WGS sequence"/>
</dbReference>
<organism evidence="1 2">
    <name type="scientific">Trichogramma kaykai</name>
    <dbReference type="NCBI Taxonomy" id="54128"/>
    <lineage>
        <taxon>Eukaryota</taxon>
        <taxon>Metazoa</taxon>
        <taxon>Ecdysozoa</taxon>
        <taxon>Arthropoda</taxon>
        <taxon>Hexapoda</taxon>
        <taxon>Insecta</taxon>
        <taxon>Pterygota</taxon>
        <taxon>Neoptera</taxon>
        <taxon>Endopterygota</taxon>
        <taxon>Hymenoptera</taxon>
        <taxon>Apocrita</taxon>
        <taxon>Proctotrupomorpha</taxon>
        <taxon>Chalcidoidea</taxon>
        <taxon>Trichogrammatidae</taxon>
        <taxon>Trichogramma</taxon>
    </lineage>
</organism>
<evidence type="ECO:0000313" key="1">
    <source>
        <dbReference type="EMBL" id="KAL3388816.1"/>
    </source>
</evidence>
<comment type="caution">
    <text evidence="1">The sequence shown here is derived from an EMBL/GenBank/DDBJ whole genome shotgun (WGS) entry which is preliminary data.</text>
</comment>
<protein>
    <submittedName>
        <fullName evidence="1">Uncharacterized protein</fullName>
    </submittedName>
</protein>
<reference evidence="1 2" key="1">
    <citation type="journal article" date="2024" name="bioRxiv">
        <title>A reference genome for Trichogramma kaykai: A tiny desert-dwelling parasitoid wasp with competing sex-ratio distorters.</title>
        <authorList>
            <person name="Culotta J."/>
            <person name="Lindsey A.R."/>
        </authorList>
    </citation>
    <scope>NUCLEOTIDE SEQUENCE [LARGE SCALE GENOMIC DNA]</scope>
    <source>
        <strain evidence="1 2">KSX58</strain>
    </source>
</reference>